<sequence length="141" mass="15046">MGVQRDERRTNLAGTSLLIRGLITIGIAVVINVVVWAIGSALLDPPSSFAPFATVFPTILFTVIFLAIGIGIYAVLLRRSADPNRLFLIVATVALLLSFLNFFALRGQEGNGPGAILVLAIMHVVAYVVAVVVLTGQRFGR</sequence>
<keyword evidence="1" id="KW-0472">Membrane</keyword>
<dbReference type="AlphaFoldDB" id="A0A6J4URN1"/>
<evidence type="ECO:0000256" key="1">
    <source>
        <dbReference type="SAM" id="Phobius"/>
    </source>
</evidence>
<reference evidence="2" key="1">
    <citation type="submission" date="2020-02" db="EMBL/GenBank/DDBJ databases">
        <authorList>
            <person name="Meier V. D."/>
        </authorList>
    </citation>
    <scope>NUCLEOTIDE SEQUENCE</scope>
    <source>
        <strain evidence="2">AVDCRST_MAG70</strain>
    </source>
</reference>
<keyword evidence="1" id="KW-0812">Transmembrane</keyword>
<evidence type="ECO:0000313" key="2">
    <source>
        <dbReference type="EMBL" id="CAA9554678.1"/>
    </source>
</evidence>
<dbReference type="EMBL" id="CADCWH010000190">
    <property type="protein sequence ID" value="CAA9554678.1"/>
    <property type="molecule type" value="Genomic_DNA"/>
</dbReference>
<protein>
    <submittedName>
        <fullName evidence="2">Uncharacterized protein</fullName>
    </submittedName>
</protein>
<feature type="transmembrane region" description="Helical" evidence="1">
    <location>
        <begin position="116"/>
        <end position="136"/>
    </location>
</feature>
<feature type="transmembrane region" description="Helical" evidence="1">
    <location>
        <begin position="49"/>
        <end position="74"/>
    </location>
</feature>
<keyword evidence="1" id="KW-1133">Transmembrane helix</keyword>
<gene>
    <name evidence="2" type="ORF">AVDCRST_MAG70-1196</name>
</gene>
<dbReference type="InterPro" id="IPR045713">
    <property type="entry name" value="DUF6069"/>
</dbReference>
<feature type="transmembrane region" description="Helical" evidence="1">
    <location>
        <begin position="21"/>
        <end position="43"/>
    </location>
</feature>
<feature type="transmembrane region" description="Helical" evidence="1">
    <location>
        <begin position="86"/>
        <end position="104"/>
    </location>
</feature>
<accession>A0A6J4URN1</accession>
<dbReference type="Pfam" id="PF19545">
    <property type="entry name" value="DUF6069"/>
    <property type="match status" value="1"/>
</dbReference>
<proteinExistence type="predicted"/>
<name>A0A6J4URN1_9BACT</name>
<organism evidence="2">
    <name type="scientific">uncultured Thermomicrobiales bacterium</name>
    <dbReference type="NCBI Taxonomy" id="1645740"/>
    <lineage>
        <taxon>Bacteria</taxon>
        <taxon>Pseudomonadati</taxon>
        <taxon>Thermomicrobiota</taxon>
        <taxon>Thermomicrobia</taxon>
        <taxon>Thermomicrobiales</taxon>
        <taxon>environmental samples</taxon>
    </lineage>
</organism>